<dbReference type="AlphaFoldDB" id="A0A8I5NSW0"/>
<dbReference type="Proteomes" id="UP000028761">
    <property type="component" value="Chromosome 15"/>
</dbReference>
<accession>A0A8I5NSW0</accession>
<protein>
    <submittedName>
        <fullName evidence="1">Uncharacterized protein</fullName>
    </submittedName>
</protein>
<evidence type="ECO:0000313" key="2">
    <source>
        <dbReference type="Proteomes" id="UP000028761"/>
    </source>
</evidence>
<organism evidence="1 2">
    <name type="scientific">Papio anubis</name>
    <name type="common">Olive baboon</name>
    <dbReference type="NCBI Taxonomy" id="9555"/>
    <lineage>
        <taxon>Eukaryota</taxon>
        <taxon>Metazoa</taxon>
        <taxon>Chordata</taxon>
        <taxon>Craniata</taxon>
        <taxon>Vertebrata</taxon>
        <taxon>Euteleostomi</taxon>
        <taxon>Mammalia</taxon>
        <taxon>Eutheria</taxon>
        <taxon>Euarchontoglires</taxon>
        <taxon>Primates</taxon>
        <taxon>Haplorrhini</taxon>
        <taxon>Catarrhini</taxon>
        <taxon>Cercopithecidae</taxon>
        <taxon>Cercopithecinae</taxon>
        <taxon>Papio</taxon>
    </lineage>
</organism>
<keyword evidence="2" id="KW-1185">Reference proteome</keyword>
<reference evidence="1" key="2">
    <citation type="submission" date="2025-08" db="UniProtKB">
        <authorList>
            <consortium name="Ensembl"/>
        </authorList>
    </citation>
    <scope>IDENTIFICATION</scope>
</reference>
<reference evidence="1" key="3">
    <citation type="submission" date="2025-09" db="UniProtKB">
        <authorList>
            <consortium name="Ensembl"/>
        </authorList>
    </citation>
    <scope>IDENTIFICATION</scope>
</reference>
<dbReference type="PANTHER" id="PTHR12138:SF162">
    <property type="entry name" value="CHROMOSOME UNDETERMINED SCAFFOLD_275, WHOLE GENOME SHOTGUN SEQUENCE"/>
    <property type="match status" value="1"/>
</dbReference>
<evidence type="ECO:0000313" key="1">
    <source>
        <dbReference type="Ensembl" id="ENSPANP00000054458.1"/>
    </source>
</evidence>
<name>A0A8I5NSW0_PAPAN</name>
<dbReference type="GeneTree" id="ENSGT00940000166898"/>
<dbReference type="Ensembl" id="ENSPANT00000061378.1">
    <property type="protein sequence ID" value="ENSPANP00000054458.1"/>
    <property type="gene ID" value="ENSPANG00000040278.1"/>
</dbReference>
<sequence length="124" mass="13547">MELMGFSNRSRKSVGEKLELHSLSDVLCYFGILQRPQQQEEPHQLWSLSLGSLASITSLALSPRLECGDVITAHCNVRLPGSSNSPASASRVAGITGARHHSWLIFCIFSRDGVSPCWPGKGHF</sequence>
<reference evidence="1 2" key="1">
    <citation type="submission" date="2012-03" db="EMBL/GenBank/DDBJ databases">
        <title>Whole Genome Assembly of Papio anubis.</title>
        <authorList>
            <person name="Liu Y.L."/>
            <person name="Abraham K.A."/>
            <person name="Akbar H.A."/>
            <person name="Ali S.A."/>
            <person name="Anosike U.A."/>
            <person name="Aqrawi P.A."/>
            <person name="Arias F.A."/>
            <person name="Attaway T.A."/>
            <person name="Awwad R.A."/>
            <person name="Babu C.B."/>
            <person name="Bandaranaike D.B."/>
            <person name="Battles P.B."/>
            <person name="Bell A.B."/>
            <person name="Beltran B.B."/>
            <person name="Berhane-Mersha D.B."/>
            <person name="Bess C.B."/>
            <person name="Bickham C.B."/>
            <person name="Bolden T.B."/>
            <person name="Carter K.C."/>
            <person name="Chau D.C."/>
            <person name="Chavez A.C."/>
            <person name="Clerc-Blankenburg K.C."/>
            <person name="Coyle M.C."/>
            <person name="Dao M.D."/>
            <person name="Davila M.L.D."/>
            <person name="Davy-Carroll L.D."/>
            <person name="Denson S.D."/>
            <person name="Dinh H.D."/>
            <person name="Fernandez S.F."/>
            <person name="Fernando P.F."/>
            <person name="Forbes L.F."/>
            <person name="Francis C.F."/>
            <person name="Francisco L.F."/>
            <person name="Fu Q.F."/>
            <person name="Garcia-Iii R.G."/>
            <person name="Garrett T.G."/>
            <person name="Gross S.G."/>
            <person name="Gubbala S.G."/>
            <person name="Hirani K.H."/>
            <person name="Hogues M.H."/>
            <person name="Hollins B.H."/>
            <person name="Jackson L.J."/>
            <person name="Javaid M.J."/>
            <person name="Jhangiani S.J."/>
            <person name="Johnson A.J."/>
            <person name="Johnson B.J."/>
            <person name="Jones J.J."/>
            <person name="Joshi V.J."/>
            <person name="Kalu J.K."/>
            <person name="Khan N.K."/>
            <person name="Korchina V.K."/>
            <person name="Kovar C.K."/>
            <person name="Lago L.L."/>
            <person name="Lara F.L."/>
            <person name="Le T.-K.L."/>
            <person name="Lee S.L."/>
            <person name="Legall-Iii F.L."/>
            <person name="Lemon S.L."/>
            <person name="Liu J.L."/>
            <person name="Liu Y.-S.L."/>
            <person name="Liyanage D.L."/>
            <person name="Lopez J.L."/>
            <person name="Lorensuhewa L.L."/>
            <person name="Mata R.M."/>
            <person name="Mathew T.M."/>
            <person name="Mercado C.M."/>
            <person name="Mercado I.M."/>
            <person name="Morales K.M."/>
            <person name="Morgan M.M."/>
            <person name="Munidasa M.M."/>
            <person name="Ngo D.N."/>
            <person name="Nguyen L.N."/>
            <person name="Nguyen T.N."/>
            <person name="Nguyen N.N."/>
            <person name="Obregon M.O."/>
            <person name="Okwuonu G.O."/>
            <person name="Ongeri F.O."/>
            <person name="Onwere C.O."/>
            <person name="Osifeso I.O."/>
            <person name="Parra A.P."/>
            <person name="Patil S.P."/>
            <person name="Perez A.P."/>
            <person name="Perez Y.P."/>
            <person name="Pham C.P."/>
            <person name="Pu L.-L.P."/>
            <person name="Puazo M.P."/>
            <person name="Quiroz J.Q."/>
            <person name="Rouhana J.R."/>
            <person name="Ruiz M.R."/>
            <person name="Ruiz S.-J.R."/>
            <person name="Saada N.S."/>
            <person name="Santibanez J.S."/>
            <person name="Scheel M.S."/>
            <person name="Schneider B.S."/>
            <person name="Simmons D.S."/>
            <person name="Sisson I.S."/>
            <person name="Tang L.-Y.T."/>
            <person name="Thornton R.T."/>
            <person name="Tisius J.T."/>
            <person name="Toledanes G.T."/>
            <person name="Trejos Z.T."/>
            <person name="Usmani K.U."/>
            <person name="Varghese R.V."/>
            <person name="Vattathil S.V."/>
            <person name="Vee V.V."/>
            <person name="Walker D.W."/>
            <person name="Weissenberger G.W."/>
            <person name="White C.W."/>
            <person name="Williams A.W."/>
            <person name="Woodworth J.W."/>
            <person name="Wright R.W."/>
            <person name="Zhu Y.Z."/>
            <person name="Han Y.H."/>
            <person name="Newsham I.N."/>
            <person name="Nazareth L.N."/>
            <person name="Worley K.W."/>
            <person name="Muzny D.M."/>
            <person name="Rogers J.R."/>
            <person name="Gibbs R.G."/>
        </authorList>
    </citation>
    <scope>NUCLEOTIDE SEQUENCE [LARGE SCALE GENOMIC DNA]</scope>
</reference>
<proteinExistence type="predicted"/>
<dbReference type="PANTHER" id="PTHR12138">
    <property type="entry name" value="PRIMATE-EXPANDED PROTEIN FAMILY"/>
    <property type="match status" value="1"/>
</dbReference>